<gene>
    <name evidence="2" type="primary">EFCAB12_3</name>
    <name evidence="2" type="ORF">P7K49_030653</name>
</gene>
<dbReference type="EMBL" id="JASSZA010000016">
    <property type="protein sequence ID" value="KAK2091369.1"/>
    <property type="molecule type" value="Genomic_DNA"/>
</dbReference>
<feature type="region of interest" description="Disordered" evidence="1">
    <location>
        <begin position="44"/>
        <end position="67"/>
    </location>
</feature>
<comment type="caution">
    <text evidence="2">The sequence shown here is derived from an EMBL/GenBank/DDBJ whole genome shotgun (WGS) entry which is preliminary data.</text>
</comment>
<evidence type="ECO:0000313" key="3">
    <source>
        <dbReference type="Proteomes" id="UP001266305"/>
    </source>
</evidence>
<evidence type="ECO:0000256" key="1">
    <source>
        <dbReference type="SAM" id="MobiDB-lite"/>
    </source>
</evidence>
<name>A0ABQ9U2S5_SAGOE</name>
<dbReference type="Proteomes" id="UP001266305">
    <property type="component" value="Unassembled WGS sequence"/>
</dbReference>
<protein>
    <submittedName>
        <fullName evidence="2">EF-hand calcium-binding domain-containing protein 12</fullName>
    </submittedName>
</protein>
<reference evidence="2 3" key="1">
    <citation type="submission" date="2023-05" db="EMBL/GenBank/DDBJ databases">
        <title>B98-5 Cell Line De Novo Hybrid Assembly: An Optical Mapping Approach.</title>
        <authorList>
            <person name="Kananen K."/>
            <person name="Auerbach J.A."/>
            <person name="Kautto E."/>
            <person name="Blachly J.S."/>
        </authorList>
    </citation>
    <scope>NUCLEOTIDE SEQUENCE [LARGE SCALE GENOMIC DNA]</scope>
    <source>
        <strain evidence="2">B95-8</strain>
        <tissue evidence="2">Cell line</tissue>
    </source>
</reference>
<keyword evidence="3" id="KW-1185">Reference proteome</keyword>
<evidence type="ECO:0000313" key="2">
    <source>
        <dbReference type="EMBL" id="KAK2091369.1"/>
    </source>
</evidence>
<accession>A0ABQ9U2S5</accession>
<organism evidence="2 3">
    <name type="scientific">Saguinus oedipus</name>
    <name type="common">Cotton-top tamarin</name>
    <name type="synonym">Oedipomidas oedipus</name>
    <dbReference type="NCBI Taxonomy" id="9490"/>
    <lineage>
        <taxon>Eukaryota</taxon>
        <taxon>Metazoa</taxon>
        <taxon>Chordata</taxon>
        <taxon>Craniata</taxon>
        <taxon>Vertebrata</taxon>
        <taxon>Euteleostomi</taxon>
        <taxon>Mammalia</taxon>
        <taxon>Eutheria</taxon>
        <taxon>Euarchontoglires</taxon>
        <taxon>Primates</taxon>
        <taxon>Haplorrhini</taxon>
        <taxon>Platyrrhini</taxon>
        <taxon>Cebidae</taxon>
        <taxon>Callitrichinae</taxon>
        <taxon>Saguinus</taxon>
    </lineage>
</organism>
<sequence>MSFSENANNVSVFDPKLVIGHCFKQFKQKDLRLPQSRRRIIMVPRKEDQIPINPASQPQAPPKPIPSFKALEARDIQEQPEDRKTWLSRRVKLRQELESFGDVKRWLENKPSITPSEANVLHMILKEQSRSLPDASLVTTRTTRVSSPICQMKTPRV</sequence>
<dbReference type="InterPro" id="IPR042847">
    <property type="entry name" value="EFC12"/>
</dbReference>
<dbReference type="PANTHER" id="PTHR47225:SF1">
    <property type="entry name" value="EF-HAND CALCIUM-BINDING DOMAIN-CONTAINING PROTEIN 12"/>
    <property type="match status" value="1"/>
</dbReference>
<proteinExistence type="predicted"/>
<dbReference type="PANTHER" id="PTHR47225">
    <property type="entry name" value="EF-HAND CALCIUM-BINDING DOMAIN-CONTAINING PROTEIN 12"/>
    <property type="match status" value="1"/>
</dbReference>